<feature type="transmembrane region" description="Helical" evidence="15">
    <location>
        <begin position="987"/>
        <end position="1005"/>
    </location>
</feature>
<dbReference type="FunFam" id="4.10.1240.10:FF:000002">
    <property type="entry name" value="Adhesion G protein-coupled receptor B2"/>
    <property type="match status" value="1"/>
</dbReference>
<evidence type="ECO:0000256" key="1">
    <source>
        <dbReference type="ARBA" id="ARBA00004651"/>
    </source>
</evidence>
<dbReference type="Gene3D" id="1.25.40.610">
    <property type="match status" value="1"/>
</dbReference>
<accession>A0A6P7KTC0</accession>
<keyword evidence="13" id="KW-0807">Transducer</keyword>
<evidence type="ECO:0000256" key="16">
    <source>
        <dbReference type="SAM" id="SignalP"/>
    </source>
</evidence>
<evidence type="ECO:0000256" key="4">
    <source>
        <dbReference type="ARBA" id="ARBA00022692"/>
    </source>
</evidence>
<dbReference type="PANTHER" id="PTHR12011">
    <property type="entry name" value="ADHESION G-PROTEIN COUPLED RECEPTOR"/>
    <property type="match status" value="1"/>
</dbReference>
<gene>
    <name evidence="21" type="primary">adgrb1a</name>
</gene>
<feature type="compositionally biased region" description="Basic and acidic residues" evidence="14">
    <location>
        <begin position="1479"/>
        <end position="1495"/>
    </location>
</feature>
<dbReference type="FunFam" id="2.20.100.10:FF:000061">
    <property type="entry name" value="adhesion G protein-coupled receptor B1"/>
    <property type="match status" value="1"/>
</dbReference>
<keyword evidence="2" id="KW-1003">Cell membrane</keyword>
<dbReference type="InterPro" id="IPR036383">
    <property type="entry name" value="TSP1_rpt_sf"/>
</dbReference>
<dbReference type="PROSITE" id="PS50227">
    <property type="entry name" value="G_PROTEIN_RECEP_F2_3"/>
    <property type="match status" value="1"/>
</dbReference>
<dbReference type="PROSITE" id="PS50221">
    <property type="entry name" value="GAIN_B"/>
    <property type="match status" value="1"/>
</dbReference>
<feature type="compositionally biased region" description="Polar residues" evidence="14">
    <location>
        <begin position="1459"/>
        <end position="1478"/>
    </location>
</feature>
<dbReference type="SMART" id="SM00209">
    <property type="entry name" value="TSP1"/>
    <property type="match status" value="5"/>
</dbReference>
<feature type="transmembrane region" description="Helical" evidence="15">
    <location>
        <begin position="956"/>
        <end position="975"/>
    </location>
</feature>
<feature type="region of interest" description="Disordered" evidence="14">
    <location>
        <begin position="1267"/>
        <end position="1287"/>
    </location>
</feature>
<dbReference type="PROSITE" id="PS50261">
    <property type="entry name" value="G_PROTEIN_RECEP_F2_4"/>
    <property type="match status" value="1"/>
</dbReference>
<evidence type="ECO:0000313" key="20">
    <source>
        <dbReference type="Proteomes" id="UP000515150"/>
    </source>
</evidence>
<dbReference type="GO" id="GO:0043652">
    <property type="term" value="P:engulfment of apoptotic cell"/>
    <property type="evidence" value="ECO:0007669"/>
    <property type="project" value="TreeGrafter"/>
</dbReference>
<proteinExistence type="predicted"/>
<feature type="chain" id="PRO_5027754356" evidence="16">
    <location>
        <begin position="36"/>
        <end position="1544"/>
    </location>
</feature>
<dbReference type="Gene3D" id="2.20.100.10">
    <property type="entry name" value="Thrombospondin type-1 (TSP1) repeat"/>
    <property type="match status" value="5"/>
</dbReference>
<dbReference type="InterPro" id="IPR036445">
    <property type="entry name" value="GPCR_2_extracell_dom_sf"/>
</dbReference>
<dbReference type="Pfam" id="PF00090">
    <property type="entry name" value="TSP_1"/>
    <property type="match status" value="5"/>
</dbReference>
<reference evidence="21" key="1">
    <citation type="submission" date="2025-08" db="UniProtKB">
        <authorList>
            <consortium name="RefSeq"/>
        </authorList>
    </citation>
    <scope>IDENTIFICATION</scope>
</reference>
<name>A0A6P7KTC0_BETSP</name>
<dbReference type="InterPro" id="IPR000884">
    <property type="entry name" value="TSP1_rpt"/>
</dbReference>
<feature type="compositionally biased region" description="Polar residues" evidence="14">
    <location>
        <begin position="327"/>
        <end position="336"/>
    </location>
</feature>
<feature type="transmembrane region" description="Helical" evidence="15">
    <location>
        <begin position="923"/>
        <end position="944"/>
    </location>
</feature>
<keyword evidence="20" id="KW-1185">Reference proteome</keyword>
<dbReference type="InterPro" id="IPR043838">
    <property type="entry name" value="AGRB_N"/>
</dbReference>
<keyword evidence="12" id="KW-0325">Glycoprotein</keyword>
<dbReference type="SUPFAM" id="SSF82895">
    <property type="entry name" value="TSP-1 type 1 repeat"/>
    <property type="match status" value="5"/>
</dbReference>
<evidence type="ECO:0000259" key="17">
    <source>
        <dbReference type="PROSITE" id="PS50221"/>
    </source>
</evidence>
<dbReference type="RefSeq" id="XP_028983789.1">
    <property type="nucleotide sequence ID" value="XM_029127956.3"/>
</dbReference>
<dbReference type="SMART" id="SM00008">
    <property type="entry name" value="HormR"/>
    <property type="match status" value="1"/>
</dbReference>
<keyword evidence="3" id="KW-0597">Phosphoprotein</keyword>
<dbReference type="GO" id="GO:0014069">
    <property type="term" value="C:postsynaptic density"/>
    <property type="evidence" value="ECO:0007669"/>
    <property type="project" value="TreeGrafter"/>
</dbReference>
<dbReference type="FunFam" id="2.20.100.10:FF:000003">
    <property type="entry name" value="Adhesion G protein-coupled receptor B2"/>
    <property type="match status" value="2"/>
</dbReference>
<evidence type="ECO:0000256" key="10">
    <source>
        <dbReference type="ARBA" id="ARBA00023157"/>
    </source>
</evidence>
<dbReference type="Gene3D" id="4.10.1240.10">
    <property type="entry name" value="GPCR, family 2, extracellular hormone receptor domain"/>
    <property type="match status" value="1"/>
</dbReference>
<dbReference type="Pfam" id="PF16489">
    <property type="entry name" value="GAIN"/>
    <property type="match status" value="1"/>
</dbReference>
<dbReference type="GO" id="GO:0005886">
    <property type="term" value="C:plasma membrane"/>
    <property type="evidence" value="ECO:0007669"/>
    <property type="project" value="UniProtKB-SubCell"/>
</dbReference>
<feature type="transmembrane region" description="Helical" evidence="15">
    <location>
        <begin position="1163"/>
        <end position="1184"/>
    </location>
</feature>
<keyword evidence="11 21" id="KW-0675">Receptor</keyword>
<dbReference type="GO" id="GO:0007166">
    <property type="term" value="P:cell surface receptor signaling pathway"/>
    <property type="evidence" value="ECO:0007669"/>
    <property type="project" value="InterPro"/>
</dbReference>
<dbReference type="GO" id="GO:0007189">
    <property type="term" value="P:adenylate cyclase-activating G protein-coupled receptor signaling pathway"/>
    <property type="evidence" value="ECO:0007669"/>
    <property type="project" value="TreeGrafter"/>
</dbReference>
<dbReference type="FunFam" id="2.60.220.50:FF:000016">
    <property type="entry name" value="Adhesion G protein-coupled receptor B1"/>
    <property type="match status" value="1"/>
</dbReference>
<dbReference type="InterPro" id="IPR001879">
    <property type="entry name" value="GPCR_2_extracellular_dom"/>
</dbReference>
<evidence type="ECO:0000256" key="15">
    <source>
        <dbReference type="SAM" id="Phobius"/>
    </source>
</evidence>
<keyword evidence="5 16" id="KW-0732">Signal</keyword>
<evidence type="ECO:0000256" key="2">
    <source>
        <dbReference type="ARBA" id="ARBA00022475"/>
    </source>
</evidence>
<dbReference type="PROSITE" id="PS50092">
    <property type="entry name" value="TSP1"/>
    <property type="match status" value="5"/>
</dbReference>
<dbReference type="GeneID" id="114842449"/>
<keyword evidence="9 15" id="KW-0472">Membrane</keyword>
<dbReference type="CTD" id="563527"/>
<keyword evidence="6" id="KW-0677">Repeat</keyword>
<evidence type="ECO:0000256" key="14">
    <source>
        <dbReference type="SAM" id="MobiDB-lite"/>
    </source>
</evidence>
<evidence type="ECO:0000256" key="8">
    <source>
        <dbReference type="ARBA" id="ARBA00023040"/>
    </source>
</evidence>
<evidence type="ECO:0000256" key="12">
    <source>
        <dbReference type="ARBA" id="ARBA00023180"/>
    </source>
</evidence>
<dbReference type="Gene3D" id="2.60.220.50">
    <property type="match status" value="1"/>
</dbReference>
<dbReference type="FunFam" id="2.20.100.10:FF:000004">
    <property type="entry name" value="Adhesion G protein-coupled receptor B2"/>
    <property type="match status" value="1"/>
</dbReference>
<dbReference type="SMART" id="SM00303">
    <property type="entry name" value="GPS"/>
    <property type="match status" value="1"/>
</dbReference>
<feature type="domain" description="GAIN-B" evidence="17">
    <location>
        <begin position="739"/>
        <end position="913"/>
    </location>
</feature>
<dbReference type="PRINTS" id="PR00249">
    <property type="entry name" value="GPCRSECRETIN"/>
</dbReference>
<dbReference type="PANTHER" id="PTHR12011:SF39">
    <property type="entry name" value="ADHESION G PROTEIN-COUPLED RECEPTOR B1"/>
    <property type="match status" value="1"/>
</dbReference>
<evidence type="ECO:0000259" key="18">
    <source>
        <dbReference type="PROSITE" id="PS50227"/>
    </source>
</evidence>
<dbReference type="InterPro" id="IPR046338">
    <property type="entry name" value="GAIN_dom_sf"/>
</dbReference>
<feature type="domain" description="G-protein coupled receptors family 2 profile 2" evidence="19">
    <location>
        <begin position="921"/>
        <end position="1215"/>
    </location>
</feature>
<dbReference type="GO" id="GO:0030425">
    <property type="term" value="C:dendrite"/>
    <property type="evidence" value="ECO:0007669"/>
    <property type="project" value="TreeGrafter"/>
</dbReference>
<feature type="transmembrane region" description="Helical" evidence="15">
    <location>
        <begin position="1065"/>
        <end position="1088"/>
    </location>
</feature>
<feature type="signal peptide" evidence="16">
    <location>
        <begin position="1"/>
        <end position="35"/>
    </location>
</feature>
<dbReference type="Pfam" id="PF01825">
    <property type="entry name" value="GPS"/>
    <property type="match status" value="1"/>
</dbReference>
<feature type="transmembrane region" description="Helical" evidence="15">
    <location>
        <begin position="1026"/>
        <end position="1045"/>
    </location>
</feature>
<dbReference type="Pfam" id="PF02793">
    <property type="entry name" value="HRM"/>
    <property type="match status" value="1"/>
</dbReference>
<dbReference type="Pfam" id="PF00002">
    <property type="entry name" value="7tm_2"/>
    <property type="match status" value="1"/>
</dbReference>
<dbReference type="Proteomes" id="UP000515150">
    <property type="component" value="Chromosome 16"/>
</dbReference>
<evidence type="ECO:0000256" key="7">
    <source>
        <dbReference type="ARBA" id="ARBA00022989"/>
    </source>
</evidence>
<dbReference type="Pfam" id="PF19188">
    <property type="entry name" value="AGRB_N"/>
    <property type="match status" value="1"/>
</dbReference>
<keyword evidence="4 15" id="KW-0812">Transmembrane</keyword>
<protein>
    <submittedName>
        <fullName evidence="21">Adhesion G protein-coupled receptor B1 isoform X9</fullName>
    </submittedName>
</protein>
<dbReference type="InterPro" id="IPR000832">
    <property type="entry name" value="GPCR_2_secretin-like"/>
</dbReference>
<sequence>MTSIVSWIPGHARWPFPGLLFYFVPLLLMESWCQAAPSGPESDSCSTLVQNRFFGFFLSSSVFPTVPCSWTLQNPDPRRYTIFIKVSKPTENCVPTQLRTFQYDSFLETTRTYLGMESFDEVVRLCDTSAPVAFLEAGKQFLQMRKGPSRIAASFNDGDGDFKTEYLVVGKRNPSMAACQMLCQWLEDCLASSTSNRPCGIMQTPCLCWEPPPQLSETGTCYHNGVYLENCLPRLPGKDLETNGGWSMWGQWAQCSSECGGGIQTRTRTCQSPPEESYLCEGVVEEGRPCNSQPCTGTGKGRHLSRSQSLRSVDSRKRDDVDKTRSGQQSPQTVDSASGEEWSAWSVCSATCGEGWQSRTRFCVSSSYSTQCSGPLREQRPCNNSAVCPVHGSWDEWSPWSLCSSTCGRGYRSRTRICTPPQFGGDPCDGPEKQTKFCNIAVCPVDGVWNEWSSWSSCSASCSNGTMQRTRECNGPSYGGSECRGEWLETVDCFLGECPVDGKWQPWSLWSGCSKTCGGGSQQRNRICYGPFFGGQPCPAEREEIRRCNEKRCPEPHEICAEDNFSNVVWKMTPAGDTAAVRCPPNAMGLILRRCTLDEEGIAFWENPTYMKCISNDYRSIQTLTREHLSKAQRGLVGDGVSEVMTKLRVTSSDGTSYSGDLLAIVDVLKNMTEIFRRAYYSPSSADMRNFVQSVSNLLMEENRERWEEAQLLGPNIKELFRLVEDFVDVIGLRMKDFQDMYEVTDNLVLSIHKRPVVGHADISFPMKGWRGMVDWARNSEDRVTIPKNILSTGSPDSEDSSTFVTGVVLYRNLGSILTLQRNSTVLNSKVLSVTIKPTPVSLSAPVVVEFSHLYNGTTNQTCISWDESDSSSLLGSWSARGCKAVLVDSFRTKCVCDRLSTFAILARLNPDMNMDKTQLPSVTLIVGCGVSSLTLLLLIIIYVSVWRYIRSERSVILINFCLSIISSNALILIGQTQTRNKVLCTLIAAFLHFFFLSSFCWVLTEAWQSYMAVTGRLRNRIIRKRFLCLGWGLPALVVAISVGFTKAKGYGTPSYCWLSLEGGLLYAFVGPAAAVVLVNMVIGILVFNKLVSKDGITDMKLKERAGAFQTGTLQCQKPPPMSAVIGQMTVPLYNMTLKCAKCGVISSADVSTTATSNAMASLWSSCVVLPLLALTWMSAVLAITDRRSALFQILFAVFDSLEGFVIVMVHCILRREVQEAVKCRVVDRQEDANGDSGGSFQNGHAQLMTDFEKDVDMACRSGTMKRSSLQGEDKASSGTITVQKGSNFNTMPASMAKVHLQNVGDYNSHTLTLRREKGAAKGISTELPGAKSIYICEGELFKQLDGELPRGNGEGSSSEGAGKGPGYVILPANSTGTLKPAKGKDEQAAKYNINIEQLPQSRLIHLANPASGEPVPGFGLKTLPAAQVSVSCSDRDSPAHNLSRDSQVANSMCDAGDSGNSGAMSKSETVSTLSMSSLEDKLQTPSKRAWEGIRKTHSPPSWVRKDLETVAASPLELQTVDWEKTSATIPLVGQEIMDLQTEV</sequence>
<dbReference type="GO" id="GO:0016525">
    <property type="term" value="P:negative regulation of angiogenesis"/>
    <property type="evidence" value="ECO:0007669"/>
    <property type="project" value="InterPro"/>
</dbReference>
<evidence type="ECO:0000256" key="3">
    <source>
        <dbReference type="ARBA" id="ARBA00022553"/>
    </source>
</evidence>
<feature type="domain" description="G-protein coupled receptors family 2 profile 1" evidence="18">
    <location>
        <begin position="547"/>
        <end position="617"/>
    </location>
</feature>
<dbReference type="InterPro" id="IPR017981">
    <property type="entry name" value="GPCR_2-like_7TM"/>
</dbReference>
<comment type="subcellular location">
    <subcellularLocation>
        <location evidence="1">Cell membrane</location>
        <topology evidence="1">Multi-pass membrane protein</topology>
    </subcellularLocation>
</comment>
<dbReference type="PRINTS" id="PR01694">
    <property type="entry name" value="BAIPRECURSOR"/>
</dbReference>
<keyword evidence="7 15" id="KW-1133">Transmembrane helix</keyword>
<evidence type="ECO:0000256" key="13">
    <source>
        <dbReference type="ARBA" id="ARBA00023224"/>
    </source>
</evidence>
<evidence type="ECO:0000259" key="19">
    <source>
        <dbReference type="PROSITE" id="PS50261"/>
    </source>
</evidence>
<dbReference type="InterPro" id="IPR032471">
    <property type="entry name" value="AGRL2-4_GAIN_subdom_A"/>
</dbReference>
<dbReference type="InterPro" id="IPR000203">
    <property type="entry name" value="GPS"/>
</dbReference>
<keyword evidence="10" id="KW-1015">Disulfide bond</keyword>
<dbReference type="GO" id="GO:0004930">
    <property type="term" value="F:G protein-coupled receptor activity"/>
    <property type="evidence" value="ECO:0007669"/>
    <property type="project" value="UniProtKB-KW"/>
</dbReference>
<evidence type="ECO:0000256" key="9">
    <source>
        <dbReference type="ARBA" id="ARBA00023136"/>
    </source>
</evidence>
<evidence type="ECO:0000256" key="5">
    <source>
        <dbReference type="ARBA" id="ARBA00022729"/>
    </source>
</evidence>
<dbReference type="Gene3D" id="1.20.1070.10">
    <property type="entry name" value="Rhodopsin 7-helix transmembrane proteins"/>
    <property type="match status" value="1"/>
</dbReference>
<feature type="compositionally biased region" description="Basic and acidic residues" evidence="14">
    <location>
        <begin position="313"/>
        <end position="325"/>
    </location>
</feature>
<dbReference type="FunFam" id="1.25.40.610:FF:000004">
    <property type="entry name" value="adhesion G protein-coupled receptor B1"/>
    <property type="match status" value="1"/>
</dbReference>
<organism evidence="20 21">
    <name type="scientific">Betta splendens</name>
    <name type="common">Siamese fighting fish</name>
    <dbReference type="NCBI Taxonomy" id="158456"/>
    <lineage>
        <taxon>Eukaryota</taxon>
        <taxon>Metazoa</taxon>
        <taxon>Chordata</taxon>
        <taxon>Craniata</taxon>
        <taxon>Vertebrata</taxon>
        <taxon>Euteleostomi</taxon>
        <taxon>Actinopterygii</taxon>
        <taxon>Neopterygii</taxon>
        <taxon>Teleostei</taxon>
        <taxon>Neoteleostei</taxon>
        <taxon>Acanthomorphata</taxon>
        <taxon>Anabantaria</taxon>
        <taxon>Anabantiformes</taxon>
        <taxon>Anabantoidei</taxon>
        <taxon>Osphronemidae</taxon>
        <taxon>Betta</taxon>
    </lineage>
</organism>
<dbReference type="InterPro" id="IPR057244">
    <property type="entry name" value="GAIN_B"/>
</dbReference>
<feature type="region of interest" description="Disordered" evidence="14">
    <location>
        <begin position="1435"/>
        <end position="1495"/>
    </location>
</feature>
<dbReference type="PRINTS" id="PR01705">
    <property type="entry name" value="TSP1REPEAT"/>
</dbReference>
<feature type="region of interest" description="Disordered" evidence="14">
    <location>
        <begin position="1347"/>
        <end position="1366"/>
    </location>
</feature>
<evidence type="ECO:0000256" key="6">
    <source>
        <dbReference type="ARBA" id="ARBA00022737"/>
    </source>
</evidence>
<feature type="region of interest" description="Disordered" evidence="14">
    <location>
        <begin position="294"/>
        <end position="338"/>
    </location>
</feature>
<dbReference type="InterPro" id="IPR008077">
    <property type="entry name" value="GPCR_2_brain_angio_inhib"/>
</dbReference>
<evidence type="ECO:0000256" key="11">
    <source>
        <dbReference type="ARBA" id="ARBA00023170"/>
    </source>
</evidence>
<keyword evidence="8" id="KW-0297">G-protein coupled receptor</keyword>
<evidence type="ECO:0000313" key="21">
    <source>
        <dbReference type="RefSeq" id="XP_028983789.1"/>
    </source>
</evidence>